<dbReference type="EMBL" id="SNZH01000026">
    <property type="protein sequence ID" value="TDR36987.1"/>
    <property type="molecule type" value="Genomic_DNA"/>
</dbReference>
<dbReference type="AlphaFoldDB" id="A0A4R6YJ31"/>
<evidence type="ECO:0000313" key="3">
    <source>
        <dbReference type="Proteomes" id="UP000295293"/>
    </source>
</evidence>
<evidence type="ECO:0000313" key="2">
    <source>
        <dbReference type="EMBL" id="TDR36987.1"/>
    </source>
</evidence>
<dbReference type="Proteomes" id="UP000295293">
    <property type="component" value="Unassembled WGS sequence"/>
</dbReference>
<sequence length="91" mass="9767">MSALRFASHAALIVVFIAAATTLRADAVDLALPPVIKQPNADFLDSYKYVSEWPKPSSPWSCIVPPACGTGESAADCKKMLEAWKAACEKQ</sequence>
<feature type="chain" id="PRO_5020550763" evidence="1">
    <location>
        <begin position="28"/>
        <end position="91"/>
    </location>
</feature>
<dbReference type="RefSeq" id="WP_133821806.1">
    <property type="nucleotide sequence ID" value="NZ_SNZH01000026.1"/>
</dbReference>
<keyword evidence="3" id="KW-1185">Reference proteome</keyword>
<gene>
    <name evidence="2" type="ORF">DFR29_12623</name>
</gene>
<evidence type="ECO:0000256" key="1">
    <source>
        <dbReference type="SAM" id="SignalP"/>
    </source>
</evidence>
<organism evidence="2 3">
    <name type="scientific">Tahibacter aquaticus</name>
    <dbReference type="NCBI Taxonomy" id="520092"/>
    <lineage>
        <taxon>Bacteria</taxon>
        <taxon>Pseudomonadati</taxon>
        <taxon>Pseudomonadota</taxon>
        <taxon>Gammaproteobacteria</taxon>
        <taxon>Lysobacterales</taxon>
        <taxon>Rhodanobacteraceae</taxon>
        <taxon>Tahibacter</taxon>
    </lineage>
</organism>
<protein>
    <submittedName>
        <fullName evidence="2">Uncharacterized protein</fullName>
    </submittedName>
</protein>
<comment type="caution">
    <text evidence="2">The sequence shown here is derived from an EMBL/GenBank/DDBJ whole genome shotgun (WGS) entry which is preliminary data.</text>
</comment>
<keyword evidence="1" id="KW-0732">Signal</keyword>
<name>A0A4R6YJ31_9GAMM</name>
<proteinExistence type="predicted"/>
<feature type="signal peptide" evidence="1">
    <location>
        <begin position="1"/>
        <end position="27"/>
    </location>
</feature>
<accession>A0A4R6YJ31</accession>
<reference evidence="2 3" key="1">
    <citation type="submission" date="2019-03" db="EMBL/GenBank/DDBJ databases">
        <title>Genomic Encyclopedia of Type Strains, Phase IV (KMG-IV): sequencing the most valuable type-strain genomes for metagenomic binning, comparative biology and taxonomic classification.</title>
        <authorList>
            <person name="Goeker M."/>
        </authorList>
    </citation>
    <scope>NUCLEOTIDE SEQUENCE [LARGE SCALE GENOMIC DNA]</scope>
    <source>
        <strain evidence="2 3">DSM 21667</strain>
    </source>
</reference>